<name>A0ABS9WWK7_9GAMM</name>
<evidence type="ECO:0000259" key="2">
    <source>
        <dbReference type="Pfam" id="PF13205"/>
    </source>
</evidence>
<dbReference type="InterPro" id="IPR032812">
    <property type="entry name" value="SbsA_Ig"/>
</dbReference>
<organism evidence="3 4">
    <name type="scientific">Colwellia maritima</name>
    <dbReference type="NCBI Taxonomy" id="2912588"/>
    <lineage>
        <taxon>Bacteria</taxon>
        <taxon>Pseudomonadati</taxon>
        <taxon>Pseudomonadota</taxon>
        <taxon>Gammaproteobacteria</taxon>
        <taxon>Alteromonadales</taxon>
        <taxon>Colwelliaceae</taxon>
        <taxon>Colwellia</taxon>
    </lineage>
</organism>
<dbReference type="Proteomes" id="UP001139646">
    <property type="component" value="Unassembled WGS sequence"/>
</dbReference>
<feature type="domain" description="SbsA Ig-like" evidence="2">
    <location>
        <begin position="45"/>
        <end position="138"/>
    </location>
</feature>
<reference evidence="3" key="1">
    <citation type="submission" date="2022-01" db="EMBL/GenBank/DDBJ databases">
        <title>Colwellia maritima, isolated from seawater.</title>
        <authorList>
            <person name="Kristyanto S."/>
            <person name="Jung J."/>
            <person name="Jeon C.O."/>
        </authorList>
    </citation>
    <scope>NUCLEOTIDE SEQUENCE</scope>
    <source>
        <strain evidence="3">MSW7</strain>
    </source>
</reference>
<protein>
    <submittedName>
        <fullName evidence="3">Ig-like domain-containing protein</fullName>
    </submittedName>
</protein>
<accession>A0ABS9WWK7</accession>
<evidence type="ECO:0000313" key="4">
    <source>
        <dbReference type="Proteomes" id="UP001139646"/>
    </source>
</evidence>
<evidence type="ECO:0000313" key="3">
    <source>
        <dbReference type="EMBL" id="MCI2282241.1"/>
    </source>
</evidence>
<dbReference type="RefSeq" id="WP_242282823.1">
    <property type="nucleotide sequence ID" value="NZ_JAKKSL010000001.1"/>
</dbReference>
<keyword evidence="4" id="KW-1185">Reference proteome</keyword>
<gene>
    <name evidence="3" type="ORF">L3081_01005</name>
</gene>
<sequence>MNFCNCRSVFFILFVLNFVSCGGGGSEGEKTASITPESIKLSVATVKQTTPSNQERDVGIDVAIDIELSAAYSTDDIIFEFKELESNTTVQGLLSSNGQKLHYTLSSPLNYSSEYTVNVSSKQTSSRTLKDYSFSFETIADQSVEKGSFHPAVRRTGNTKFSIIPIESIKENTPTKVTFGIPFPKNYLYGIDKFRLFDENGQEVAIAAKEILTWRNSDGENNSIRSVLVQLELAFKTNEYGLLSSRDLILEWGVERIVNDLPIEPVRDSWVLVDDEEFSASDNIYEPQAYALFQPDWYGDSVIKTRLLPFNNNQDFSAYDAAFKLFGDTAINQVDPRVIDDNLIPYRDSYAAWLFDRAMTIYQLAFRAGEFKYLRAAHRASQFYLQHINDQGFFSLKPSNDMKYSYGESLVAEYILFGDERIPDTVKKMVPAWDSFDSNYKK</sequence>
<dbReference type="EMBL" id="JAKKSL010000001">
    <property type="protein sequence ID" value="MCI2282241.1"/>
    <property type="molecule type" value="Genomic_DNA"/>
</dbReference>
<dbReference type="Pfam" id="PF13205">
    <property type="entry name" value="Big_5"/>
    <property type="match status" value="1"/>
</dbReference>
<keyword evidence="1" id="KW-0732">Signal</keyword>
<proteinExistence type="predicted"/>
<comment type="caution">
    <text evidence="3">The sequence shown here is derived from an EMBL/GenBank/DDBJ whole genome shotgun (WGS) entry which is preliminary data.</text>
</comment>
<evidence type="ECO:0000256" key="1">
    <source>
        <dbReference type="ARBA" id="ARBA00022729"/>
    </source>
</evidence>